<evidence type="ECO:0000256" key="1">
    <source>
        <dbReference type="SAM" id="SignalP"/>
    </source>
</evidence>
<feature type="signal peptide" evidence="1">
    <location>
        <begin position="1"/>
        <end position="21"/>
    </location>
</feature>
<sequence length="190" mass="21815">MKKKLLLLFVTIFTLSFSAFSQEEPELQSMFKTDFNFAGLGLSYEVPIAKEWTIDLSAGVGASANVRSSYEVRWDLNRSPSAYFKSEVKYNYNFKKRFKKGKNVTNNSSNYLAFQTKYITSRFDNDPYLFTANNVLASEFHWGLQRSLGGNWLFNFHTGLGIAKDFDLGNQKSLTNLYLAIGLKFSYKLF</sequence>
<comment type="caution">
    <text evidence="2">The sequence shown here is derived from an EMBL/GenBank/DDBJ whole genome shotgun (WGS) entry which is preliminary data.</text>
</comment>
<name>A0A839AT77_9FLAO</name>
<keyword evidence="3" id="KW-1185">Reference proteome</keyword>
<feature type="chain" id="PRO_5032774619" description="DUF3575 domain-containing protein" evidence="1">
    <location>
        <begin position="22"/>
        <end position="190"/>
    </location>
</feature>
<dbReference type="AlphaFoldDB" id="A0A839AT77"/>
<organism evidence="2 3">
    <name type="scientific">Tenacibaculum pelagium</name>
    <dbReference type="NCBI Taxonomy" id="2759527"/>
    <lineage>
        <taxon>Bacteria</taxon>
        <taxon>Pseudomonadati</taxon>
        <taxon>Bacteroidota</taxon>
        <taxon>Flavobacteriia</taxon>
        <taxon>Flavobacteriales</taxon>
        <taxon>Flavobacteriaceae</taxon>
        <taxon>Tenacibaculum</taxon>
    </lineage>
</organism>
<accession>A0A839AT77</accession>
<proteinExistence type="predicted"/>
<dbReference type="Proteomes" id="UP000563906">
    <property type="component" value="Unassembled WGS sequence"/>
</dbReference>
<dbReference type="RefSeq" id="WP_182125341.1">
    <property type="nucleotide sequence ID" value="NZ_JACGLS010000004.1"/>
</dbReference>
<evidence type="ECO:0000313" key="3">
    <source>
        <dbReference type="Proteomes" id="UP000563906"/>
    </source>
</evidence>
<evidence type="ECO:0000313" key="2">
    <source>
        <dbReference type="EMBL" id="MBA6156841.1"/>
    </source>
</evidence>
<protein>
    <recommendedName>
        <fullName evidence="4">DUF3575 domain-containing protein</fullName>
    </recommendedName>
</protein>
<dbReference type="EMBL" id="JACGLS010000004">
    <property type="protein sequence ID" value="MBA6156841.1"/>
    <property type="molecule type" value="Genomic_DNA"/>
</dbReference>
<evidence type="ECO:0008006" key="4">
    <source>
        <dbReference type="Google" id="ProtNLM"/>
    </source>
</evidence>
<keyword evidence="1" id="KW-0732">Signal</keyword>
<gene>
    <name evidence="2" type="ORF">H3Z83_09970</name>
</gene>
<reference evidence="2 3" key="1">
    <citation type="submission" date="2020-07" db="EMBL/GenBank/DDBJ databases">
        <title>Bacterium isolated from marine sediment.</title>
        <authorList>
            <person name="Shang D."/>
            <person name="Du Z.-J."/>
        </authorList>
    </citation>
    <scope>NUCLEOTIDE SEQUENCE [LARGE SCALE GENOMIC DNA]</scope>
    <source>
        <strain evidence="2 3">S7007</strain>
    </source>
</reference>